<keyword evidence="4" id="KW-0732">Signal</keyword>
<protein>
    <submittedName>
        <fullName evidence="5">Ankyrin repeat domain-containing protein</fullName>
    </submittedName>
</protein>
<dbReference type="PROSITE" id="PS50297">
    <property type="entry name" value="ANK_REP_REGION"/>
    <property type="match status" value="5"/>
</dbReference>
<organism evidence="5 6">
    <name type="scientific">Oxalobacter vibrioformis</name>
    <dbReference type="NCBI Taxonomy" id="933080"/>
    <lineage>
        <taxon>Bacteria</taxon>
        <taxon>Pseudomonadati</taxon>
        <taxon>Pseudomonadota</taxon>
        <taxon>Betaproteobacteria</taxon>
        <taxon>Burkholderiales</taxon>
        <taxon>Oxalobacteraceae</taxon>
        <taxon>Oxalobacter</taxon>
    </lineage>
</organism>
<reference evidence="5" key="1">
    <citation type="journal article" date="2022" name="Front. Microbiol.">
        <title>New perspectives on an old grouping: The genomic and phenotypic variability of Oxalobacter formigenes and the implications for calcium oxalate stone prevention.</title>
        <authorList>
            <person name="Chmiel J.A."/>
            <person name="Carr C."/>
            <person name="Stuivenberg G.A."/>
            <person name="Venema R."/>
            <person name="Chanyi R.M."/>
            <person name="Al K.F."/>
            <person name="Giguere D."/>
            <person name="Say H."/>
            <person name="Akouris P.P."/>
            <person name="Dominguez Romero S.A."/>
            <person name="Kwong A."/>
            <person name="Tai V."/>
            <person name="Koval S.F."/>
            <person name="Razvi H."/>
            <person name="Bjazevic J."/>
            <person name="Burton J.P."/>
        </authorList>
    </citation>
    <scope>NUCLEOTIDE SEQUENCE</scope>
    <source>
        <strain evidence="5">WoOx3</strain>
    </source>
</reference>
<proteinExistence type="predicted"/>
<dbReference type="RefSeq" id="WP_269309207.1">
    <property type="nucleotide sequence ID" value="NZ_CP098242.1"/>
</dbReference>
<feature type="repeat" description="ANK" evidence="3">
    <location>
        <begin position="98"/>
        <end position="130"/>
    </location>
</feature>
<dbReference type="InterPro" id="IPR036770">
    <property type="entry name" value="Ankyrin_rpt-contain_sf"/>
</dbReference>
<name>A0A9E9LWM4_9BURK</name>
<dbReference type="KEGG" id="ovb:NB640_00600"/>
<dbReference type="Proteomes" id="UP001156215">
    <property type="component" value="Chromosome"/>
</dbReference>
<evidence type="ECO:0000256" key="2">
    <source>
        <dbReference type="ARBA" id="ARBA00023043"/>
    </source>
</evidence>
<feature type="repeat" description="ANK" evidence="3">
    <location>
        <begin position="251"/>
        <end position="283"/>
    </location>
</feature>
<evidence type="ECO:0000256" key="4">
    <source>
        <dbReference type="SAM" id="SignalP"/>
    </source>
</evidence>
<dbReference type="InterPro" id="IPR002110">
    <property type="entry name" value="Ankyrin_rpt"/>
</dbReference>
<dbReference type="Gene3D" id="1.25.40.20">
    <property type="entry name" value="Ankyrin repeat-containing domain"/>
    <property type="match status" value="4"/>
</dbReference>
<dbReference type="SMART" id="SM00248">
    <property type="entry name" value="ANK"/>
    <property type="match status" value="10"/>
</dbReference>
<dbReference type="SUPFAM" id="SSF48403">
    <property type="entry name" value="Ankyrin repeat"/>
    <property type="match status" value="2"/>
</dbReference>
<sequence>MRYFFSALTAFIVFLFLPFSSHAVTPAYDELGRLMNGDEVYKENNPPKKGQEKRPVPEIDRYNHMGMTPLQSASMYGEIDKVHDFLKKKANPDIISAGGQTALQMAVRSNQPEIVKLLLAHKANPNLRDALSLAKSDEMKKLLVSHGAKASQKKEKKDVQISLISSEEVKIISETIEQEKKHNRPIPTLAQAVILGVNPEGLDAMLKKGTDINEIDPVFGTALHQFFEQRRDKSIGIFLLEKGADPNLVSRMTHPFLSALSRGDLDIISLMIEKGANITVTDHDGREGLSRAAEGRKIDVVKRLLKAGAKVDAKDKNGQTALYYVLRRKPKAVDMAQLLLENGASTMVTPKQPALSVIDWRTENVDMMLLLLEYKAKPVVKREDGTLVMFAVHSGSLPLLNAAIKEGVDVKTRNRDEDSALEYAVTQKRVDMIKVLLAAGAPVNGSVDLPGRRFVDTYGKMHAGTDDLLAIAVETGDLDVIKTLIDADVHLDTTANSFEKPTPLHMAVQKKRSDIVDMLLTAGANPNSLDRYKRTPLHIAGRYPDAAIVKRLLAAGANPNAADEKGENTA</sequence>
<dbReference type="PROSITE" id="PS50088">
    <property type="entry name" value="ANK_REPEAT"/>
    <property type="match status" value="6"/>
</dbReference>
<dbReference type="PANTHER" id="PTHR24198">
    <property type="entry name" value="ANKYRIN REPEAT AND PROTEIN KINASE DOMAIN-CONTAINING PROTEIN"/>
    <property type="match status" value="1"/>
</dbReference>
<feature type="repeat" description="ANK" evidence="3">
    <location>
        <begin position="284"/>
        <end position="316"/>
    </location>
</feature>
<gene>
    <name evidence="5" type="ORF">NB640_00600</name>
</gene>
<feature type="chain" id="PRO_5039305574" evidence="4">
    <location>
        <begin position="24"/>
        <end position="570"/>
    </location>
</feature>
<keyword evidence="1" id="KW-0677">Repeat</keyword>
<dbReference type="Pfam" id="PF12796">
    <property type="entry name" value="Ank_2"/>
    <property type="match status" value="4"/>
</dbReference>
<evidence type="ECO:0000256" key="1">
    <source>
        <dbReference type="ARBA" id="ARBA00022737"/>
    </source>
</evidence>
<feature type="repeat" description="ANK" evidence="3">
    <location>
        <begin position="532"/>
        <end position="564"/>
    </location>
</feature>
<dbReference type="EMBL" id="CP098242">
    <property type="protein sequence ID" value="WAW10204.1"/>
    <property type="molecule type" value="Genomic_DNA"/>
</dbReference>
<dbReference type="AlphaFoldDB" id="A0A9E9LWM4"/>
<dbReference type="PANTHER" id="PTHR24198:SF165">
    <property type="entry name" value="ANKYRIN REPEAT-CONTAINING PROTEIN-RELATED"/>
    <property type="match status" value="1"/>
</dbReference>
<feature type="signal peptide" evidence="4">
    <location>
        <begin position="1"/>
        <end position="23"/>
    </location>
</feature>
<evidence type="ECO:0000313" key="6">
    <source>
        <dbReference type="Proteomes" id="UP001156215"/>
    </source>
</evidence>
<feature type="repeat" description="ANK" evidence="3">
    <location>
        <begin position="499"/>
        <end position="531"/>
    </location>
</feature>
<accession>A0A9E9LWM4</accession>
<feature type="repeat" description="ANK" evidence="3">
    <location>
        <begin position="416"/>
        <end position="448"/>
    </location>
</feature>
<keyword evidence="2 3" id="KW-0040">ANK repeat</keyword>
<keyword evidence="6" id="KW-1185">Reference proteome</keyword>
<evidence type="ECO:0000256" key="3">
    <source>
        <dbReference type="PROSITE-ProRule" id="PRU00023"/>
    </source>
</evidence>
<evidence type="ECO:0000313" key="5">
    <source>
        <dbReference type="EMBL" id="WAW10204.1"/>
    </source>
</evidence>